<dbReference type="Proteomes" id="UP000676169">
    <property type="component" value="Chromosome"/>
</dbReference>
<dbReference type="EMBL" id="CP073100">
    <property type="protein sequence ID" value="QUE52999.1"/>
    <property type="molecule type" value="Genomic_DNA"/>
</dbReference>
<evidence type="ECO:0000313" key="3">
    <source>
        <dbReference type="Proteomes" id="UP000676169"/>
    </source>
</evidence>
<evidence type="ECO:0008006" key="4">
    <source>
        <dbReference type="Google" id="ProtNLM"/>
    </source>
</evidence>
<reference evidence="2" key="1">
    <citation type="submission" date="2021-04" db="EMBL/GenBank/DDBJ databases">
        <title>Luteolibacter sp. 32A isolated from the skin of an Anderson's salamander (Ambystoma andersonii).</title>
        <authorList>
            <person name="Spergser J."/>
            <person name="Busse H.-J."/>
        </authorList>
    </citation>
    <scope>NUCLEOTIDE SEQUENCE</scope>
    <source>
        <strain evidence="2">32A</strain>
    </source>
</reference>
<name>A0A975J2W6_9BACT</name>
<dbReference type="RefSeq" id="WP_211634343.1">
    <property type="nucleotide sequence ID" value="NZ_CP073100.1"/>
</dbReference>
<evidence type="ECO:0000313" key="2">
    <source>
        <dbReference type="EMBL" id="QUE52999.1"/>
    </source>
</evidence>
<feature type="region of interest" description="Disordered" evidence="1">
    <location>
        <begin position="80"/>
        <end position="128"/>
    </location>
</feature>
<protein>
    <recommendedName>
        <fullName evidence="4">Lipoprotein</fullName>
    </recommendedName>
</protein>
<accession>A0A975J2W6</accession>
<sequence>MNRLLRWIALSATLLAGGCAQEQKTFTVSVSPGTFGPRIDYPEPRGNGRTANVVFQGKFLDSQQEALLTLIRAQGWKVSGTSTEENGLPQAVSESLPHDDFITRESIGQPIETRNEGTPAADPPENPQ</sequence>
<gene>
    <name evidence="2" type="ORF">KBB96_08920</name>
</gene>
<evidence type="ECO:0000256" key="1">
    <source>
        <dbReference type="SAM" id="MobiDB-lite"/>
    </source>
</evidence>
<keyword evidence="3" id="KW-1185">Reference proteome</keyword>
<organism evidence="2 3">
    <name type="scientific">Luteolibacter ambystomatis</name>
    <dbReference type="NCBI Taxonomy" id="2824561"/>
    <lineage>
        <taxon>Bacteria</taxon>
        <taxon>Pseudomonadati</taxon>
        <taxon>Verrucomicrobiota</taxon>
        <taxon>Verrucomicrobiia</taxon>
        <taxon>Verrucomicrobiales</taxon>
        <taxon>Verrucomicrobiaceae</taxon>
        <taxon>Luteolibacter</taxon>
    </lineage>
</organism>
<dbReference type="AlphaFoldDB" id="A0A975J2W6"/>
<proteinExistence type="predicted"/>
<dbReference type="PROSITE" id="PS51257">
    <property type="entry name" value="PROKAR_LIPOPROTEIN"/>
    <property type="match status" value="1"/>
</dbReference>
<dbReference type="KEGG" id="lamb:KBB96_08920"/>